<dbReference type="Proteomes" id="UP000004947">
    <property type="component" value="Unassembled WGS sequence"/>
</dbReference>
<evidence type="ECO:0000259" key="1">
    <source>
        <dbReference type="PROSITE" id="PS50025"/>
    </source>
</evidence>
<dbReference type="PANTHER" id="PTHR43143">
    <property type="entry name" value="METALLOPHOSPHOESTERASE, CALCINEURIN SUPERFAMILY"/>
    <property type="match status" value="1"/>
</dbReference>
<name>A6DKC2_9BACT</name>
<dbReference type="AlphaFoldDB" id="A6DKC2"/>
<dbReference type="EMBL" id="ABCK01000007">
    <property type="protein sequence ID" value="EDM27820.1"/>
    <property type="molecule type" value="Genomic_DNA"/>
</dbReference>
<feature type="domain" description="Laminin G" evidence="1">
    <location>
        <begin position="445"/>
        <end position="621"/>
    </location>
</feature>
<dbReference type="PROSITE" id="PS50025">
    <property type="entry name" value="LAM_G_DOMAIN"/>
    <property type="match status" value="1"/>
</dbReference>
<keyword evidence="3" id="KW-1185">Reference proteome</keyword>
<dbReference type="Gene3D" id="2.60.120.200">
    <property type="match status" value="1"/>
</dbReference>
<dbReference type="InterPro" id="IPR013320">
    <property type="entry name" value="ConA-like_dom_sf"/>
</dbReference>
<organism evidence="2 3">
    <name type="scientific">Lentisphaera araneosa HTCC2155</name>
    <dbReference type="NCBI Taxonomy" id="313628"/>
    <lineage>
        <taxon>Bacteria</taxon>
        <taxon>Pseudomonadati</taxon>
        <taxon>Lentisphaerota</taxon>
        <taxon>Lentisphaeria</taxon>
        <taxon>Lentisphaerales</taxon>
        <taxon>Lentisphaeraceae</taxon>
        <taxon>Lentisphaera</taxon>
    </lineage>
</organism>
<dbReference type="SMART" id="SM00282">
    <property type="entry name" value="LamG"/>
    <property type="match status" value="1"/>
</dbReference>
<dbReference type="SUPFAM" id="SSF56300">
    <property type="entry name" value="Metallo-dependent phosphatases"/>
    <property type="match status" value="1"/>
</dbReference>
<comment type="caution">
    <text evidence="2">The sequence shown here is derived from an EMBL/GenBank/DDBJ whole genome shotgun (WGS) entry which is preliminary data.</text>
</comment>
<dbReference type="InterPro" id="IPR001791">
    <property type="entry name" value="Laminin_G"/>
</dbReference>
<proteinExistence type="predicted"/>
<protein>
    <recommendedName>
        <fullName evidence="1">Laminin G domain-containing protein</fullName>
    </recommendedName>
</protein>
<dbReference type="PANTHER" id="PTHR43143:SF1">
    <property type="entry name" value="SERINE_THREONINE-PROTEIN PHOSPHATASE CPPED1"/>
    <property type="match status" value="1"/>
</dbReference>
<dbReference type="CDD" id="cd00110">
    <property type="entry name" value="LamG"/>
    <property type="match status" value="1"/>
</dbReference>
<dbReference type="eggNOG" id="COG1409">
    <property type="taxonomic scope" value="Bacteria"/>
</dbReference>
<evidence type="ECO:0000313" key="2">
    <source>
        <dbReference type="EMBL" id="EDM27820.1"/>
    </source>
</evidence>
<sequence>MKIPILLLIVFTSNLIKAEETWRFLLLADWHNAEKYTQSAKNPSWLKQAIEEDVADIKMLKDNYGGELILMPGDSNGGHWDTPKFIKSFNPQLSPSEAILAAGKLCYDGMISSFKKGGYSKLIMAVGDHEMGDNPWPENSVLSHCQPQFREAFAKSFNYKANGGDFLYNKPIGKVPSQPLGTPFEDTAYAYQHKNVLFITLDAFYQESPDKRISDEGSVTGTITGKQLEWMEKVLIEARNDSSIKHIFVQSHLPVIYPVRKVNSSGMMMDDGMESIFWKLLRTYEVDIYFAGEVHANTVSKDPHSNVIQVVSRGNFFNNFQTVDISDDQIKIICYKQNGPSVSDNNFEQSGILMIDKTSKKPQFTHSGELAFLELDKPVFSFSFEKDFLYSERPITGLEFKKNQKQSQRVRGVYCDRIIPNNGSFANSYDALHHKVELVPGKHGTAGKFTKNTIMTSYGMGPLDNGKPISYSVWIKTSSEENQLIINTGSIWSKALKGFMNLHINNGLPEVVISKDHYLMALTEKINDGNWHHLAITMPKESCRLSEVLIYVDGEKAVTRIKKGSDVNLSFTKSMRLSIGGLGYTNKAFNKLNVKAFKGLVDEVTIWTRSISVEEISQLAN</sequence>
<dbReference type="STRING" id="313628.LNTAR_00425"/>
<dbReference type="RefSeq" id="WP_007278334.1">
    <property type="nucleotide sequence ID" value="NZ_ABCK01000007.1"/>
</dbReference>
<dbReference type="Gene3D" id="3.60.21.10">
    <property type="match status" value="1"/>
</dbReference>
<reference evidence="2 3" key="1">
    <citation type="journal article" date="2010" name="J. Bacteriol.">
        <title>Genome sequence of Lentisphaera araneosa HTCC2155T, the type species of the order Lentisphaerales in the phylum Lentisphaerae.</title>
        <authorList>
            <person name="Thrash J.C."/>
            <person name="Cho J.C."/>
            <person name="Vergin K.L."/>
            <person name="Morris R.M."/>
            <person name="Giovannoni S.J."/>
        </authorList>
    </citation>
    <scope>NUCLEOTIDE SEQUENCE [LARGE SCALE GENOMIC DNA]</scope>
    <source>
        <strain evidence="2 3">HTCC2155</strain>
    </source>
</reference>
<dbReference type="SUPFAM" id="SSF49899">
    <property type="entry name" value="Concanavalin A-like lectins/glucanases"/>
    <property type="match status" value="1"/>
</dbReference>
<evidence type="ECO:0000313" key="3">
    <source>
        <dbReference type="Proteomes" id="UP000004947"/>
    </source>
</evidence>
<dbReference type="OrthoDB" id="9801383at2"/>
<dbReference type="InterPro" id="IPR051918">
    <property type="entry name" value="STPP_CPPED1"/>
</dbReference>
<gene>
    <name evidence="2" type="ORF">LNTAR_00425</name>
</gene>
<accession>A6DKC2</accession>
<dbReference type="Pfam" id="PF13385">
    <property type="entry name" value="Laminin_G_3"/>
    <property type="match status" value="1"/>
</dbReference>
<dbReference type="InterPro" id="IPR029052">
    <property type="entry name" value="Metallo-depent_PP-like"/>
</dbReference>